<gene>
    <name evidence="13" type="ORF">AAG570_003871</name>
</gene>
<dbReference type="GO" id="GO:0005886">
    <property type="term" value="C:plasma membrane"/>
    <property type="evidence" value="ECO:0007669"/>
    <property type="project" value="UniProtKB-SubCell"/>
</dbReference>
<evidence type="ECO:0000256" key="11">
    <source>
        <dbReference type="RuleBase" id="RU362091"/>
    </source>
</evidence>
<evidence type="ECO:0000256" key="9">
    <source>
        <dbReference type="ARBA" id="ARBA00023136"/>
    </source>
</evidence>
<dbReference type="Pfam" id="PF00474">
    <property type="entry name" value="SSF"/>
    <property type="match status" value="1"/>
</dbReference>
<dbReference type="NCBIfam" id="TIGR00813">
    <property type="entry name" value="sss"/>
    <property type="match status" value="1"/>
</dbReference>
<evidence type="ECO:0000256" key="5">
    <source>
        <dbReference type="ARBA" id="ARBA00022692"/>
    </source>
</evidence>
<dbReference type="PROSITE" id="PS50283">
    <property type="entry name" value="NA_SOLUT_SYMP_3"/>
    <property type="match status" value="1"/>
</dbReference>
<protein>
    <recommendedName>
        <fullName evidence="15">Sodium-coupled monocarboxylate transporter 1</fullName>
    </recommendedName>
</protein>
<evidence type="ECO:0000313" key="14">
    <source>
        <dbReference type="Proteomes" id="UP001558652"/>
    </source>
</evidence>
<dbReference type="InterPro" id="IPR038377">
    <property type="entry name" value="Na/Glc_symporter_sf"/>
</dbReference>
<evidence type="ECO:0000256" key="4">
    <source>
        <dbReference type="ARBA" id="ARBA00022475"/>
    </source>
</evidence>
<keyword evidence="6 12" id="KW-1133">Transmembrane helix</keyword>
<evidence type="ECO:0000256" key="1">
    <source>
        <dbReference type="ARBA" id="ARBA00004651"/>
    </source>
</evidence>
<evidence type="ECO:0000256" key="7">
    <source>
        <dbReference type="ARBA" id="ARBA00023053"/>
    </source>
</evidence>
<feature type="transmembrane region" description="Helical" evidence="12">
    <location>
        <begin position="275"/>
        <end position="300"/>
    </location>
</feature>
<keyword evidence="8" id="KW-0406">Ion transport</keyword>
<comment type="subcellular location">
    <subcellularLocation>
        <location evidence="1">Cell membrane</location>
        <topology evidence="1">Multi-pass membrane protein</topology>
    </subcellularLocation>
</comment>
<dbReference type="EMBL" id="JBFDAA010000015">
    <property type="protein sequence ID" value="KAL1117556.1"/>
    <property type="molecule type" value="Genomic_DNA"/>
</dbReference>
<keyword evidence="14" id="KW-1185">Reference proteome</keyword>
<dbReference type="InterPro" id="IPR051163">
    <property type="entry name" value="Sodium:Solute_Symporter_SSF"/>
</dbReference>
<reference evidence="13 14" key="1">
    <citation type="submission" date="2024-07" db="EMBL/GenBank/DDBJ databases">
        <title>Chromosome-level genome assembly of the water stick insect Ranatra chinensis (Heteroptera: Nepidae).</title>
        <authorList>
            <person name="Liu X."/>
        </authorList>
    </citation>
    <scope>NUCLEOTIDE SEQUENCE [LARGE SCALE GENOMIC DNA]</scope>
    <source>
        <strain evidence="13">Cailab_2021Rc</strain>
        <tissue evidence="13">Muscle</tissue>
    </source>
</reference>
<proteinExistence type="inferred from homology"/>
<keyword evidence="4" id="KW-1003">Cell membrane</keyword>
<evidence type="ECO:0008006" key="15">
    <source>
        <dbReference type="Google" id="ProtNLM"/>
    </source>
</evidence>
<keyword evidence="5 12" id="KW-0812">Transmembrane</keyword>
<feature type="transmembrane region" description="Helical" evidence="12">
    <location>
        <begin position="126"/>
        <end position="150"/>
    </location>
</feature>
<dbReference type="PANTHER" id="PTHR42985:SF21">
    <property type="entry name" value="SODIUM-DEPENDENT MULTIVITAMIN TRANSPORTER-LIKE PROTEIN"/>
    <property type="match status" value="1"/>
</dbReference>
<feature type="transmembrane region" description="Helical" evidence="12">
    <location>
        <begin position="379"/>
        <end position="399"/>
    </location>
</feature>
<comment type="similarity">
    <text evidence="2 11">Belongs to the sodium:solute symporter (SSF) (TC 2.A.21) family.</text>
</comment>
<dbReference type="InterPro" id="IPR001734">
    <property type="entry name" value="Na/solute_symporter"/>
</dbReference>
<keyword evidence="7" id="KW-0915">Sodium</keyword>
<dbReference type="GO" id="GO:0006814">
    <property type="term" value="P:sodium ion transport"/>
    <property type="evidence" value="ECO:0007669"/>
    <property type="project" value="UniProtKB-KW"/>
</dbReference>
<feature type="transmembrane region" description="Helical" evidence="12">
    <location>
        <begin position="411"/>
        <end position="430"/>
    </location>
</feature>
<evidence type="ECO:0000256" key="3">
    <source>
        <dbReference type="ARBA" id="ARBA00022448"/>
    </source>
</evidence>
<dbReference type="CDD" id="cd11492">
    <property type="entry name" value="SLC5sbd_NIS-SMVT"/>
    <property type="match status" value="1"/>
</dbReference>
<feature type="transmembrane region" description="Helical" evidence="12">
    <location>
        <begin position="190"/>
        <end position="213"/>
    </location>
</feature>
<organism evidence="13 14">
    <name type="scientific">Ranatra chinensis</name>
    <dbReference type="NCBI Taxonomy" id="642074"/>
    <lineage>
        <taxon>Eukaryota</taxon>
        <taxon>Metazoa</taxon>
        <taxon>Ecdysozoa</taxon>
        <taxon>Arthropoda</taxon>
        <taxon>Hexapoda</taxon>
        <taxon>Insecta</taxon>
        <taxon>Pterygota</taxon>
        <taxon>Neoptera</taxon>
        <taxon>Paraneoptera</taxon>
        <taxon>Hemiptera</taxon>
        <taxon>Heteroptera</taxon>
        <taxon>Panheteroptera</taxon>
        <taxon>Nepomorpha</taxon>
        <taxon>Nepidae</taxon>
        <taxon>Ranatrinae</taxon>
        <taxon>Ranatra</taxon>
    </lineage>
</organism>
<feature type="transmembrane region" description="Helical" evidence="12">
    <location>
        <begin position="6"/>
        <end position="29"/>
    </location>
</feature>
<dbReference type="AlphaFoldDB" id="A0ABD0Y262"/>
<evidence type="ECO:0000256" key="6">
    <source>
        <dbReference type="ARBA" id="ARBA00022989"/>
    </source>
</evidence>
<comment type="caution">
    <text evidence="13">The sequence shown here is derived from an EMBL/GenBank/DDBJ whole genome shotgun (WGS) entry which is preliminary data.</text>
</comment>
<dbReference type="GO" id="GO:0022857">
    <property type="term" value="F:transmembrane transporter activity"/>
    <property type="evidence" value="ECO:0007669"/>
    <property type="project" value="UniProtKB-ARBA"/>
</dbReference>
<feature type="transmembrane region" description="Helical" evidence="12">
    <location>
        <begin position="437"/>
        <end position="460"/>
    </location>
</feature>
<evidence type="ECO:0000313" key="13">
    <source>
        <dbReference type="EMBL" id="KAL1117556.1"/>
    </source>
</evidence>
<feature type="transmembrane region" description="Helical" evidence="12">
    <location>
        <begin position="50"/>
        <end position="70"/>
    </location>
</feature>
<sequence>MAEFLGVIDYLVFGSMLVVSALVGVYFAFLAPNKQDNTQEYLMGGKTMGVFPISMSLIASYISGISLLGIPAEMYVYGTQYWVVIFSEALVSVTMAFVYIPVFYTLQITSSYEYLNLRFDKSVRTLGCFLFLIKMMLYIPMVVYVPALAFSQVTGINLHMITPIVCSVCIFYTTLGGLKAVVWTDAIQMFAMLAGMASIIIIGLKDMGLATVIQRNMETHRIEFDVFDPDPRVRHTVWGVTIGNYFYWLAACSVNQAMVQRCLAMPTRAKANLTILNLAIGIVILVSMCCFTGLILYAHFHGCDPILTKKIGKADQLLPYYVMAVGESIPGLPGMFVSGVFSAALSTMSTGMNSMTGVIFEDLLKPFFKKPLSEATSSFIMKIIVVIIGAICVGMVFVVEKLGALIQAGKSLSGITTGPLLGLFSLGMFVPWANSKGAMVGGICAVCVTGWMSVMSQVAIAQGEITYPKKAVSTEACPGPLPLNQTLHILAQDDYMPHVQVSYLWYSIIGTGTVLLVGTIVSYLTGFNDPRDVNKDLLTPVIHRFLPEKEKVNMSE</sequence>
<dbReference type="Proteomes" id="UP001558652">
    <property type="component" value="Unassembled WGS sequence"/>
</dbReference>
<name>A0ABD0Y262_9HEMI</name>
<evidence type="ECO:0000256" key="10">
    <source>
        <dbReference type="ARBA" id="ARBA00023201"/>
    </source>
</evidence>
<evidence type="ECO:0000256" key="12">
    <source>
        <dbReference type="SAM" id="Phobius"/>
    </source>
</evidence>
<keyword evidence="3" id="KW-0813">Transport</keyword>
<evidence type="ECO:0000256" key="8">
    <source>
        <dbReference type="ARBA" id="ARBA00023065"/>
    </source>
</evidence>
<dbReference type="Gene3D" id="1.20.1730.10">
    <property type="entry name" value="Sodium/glucose cotransporter"/>
    <property type="match status" value="1"/>
</dbReference>
<feature type="transmembrane region" description="Helical" evidence="12">
    <location>
        <begin position="82"/>
        <end position="106"/>
    </location>
</feature>
<feature type="transmembrane region" description="Helical" evidence="12">
    <location>
        <begin position="233"/>
        <end position="254"/>
    </location>
</feature>
<keyword evidence="9 12" id="KW-0472">Membrane</keyword>
<dbReference type="PANTHER" id="PTHR42985">
    <property type="entry name" value="SODIUM-COUPLED MONOCARBOXYLATE TRANSPORTER"/>
    <property type="match status" value="1"/>
</dbReference>
<feature type="transmembrane region" description="Helical" evidence="12">
    <location>
        <begin position="503"/>
        <end position="525"/>
    </location>
</feature>
<keyword evidence="10" id="KW-0739">Sodium transport</keyword>
<feature type="transmembrane region" description="Helical" evidence="12">
    <location>
        <begin position="156"/>
        <end position="178"/>
    </location>
</feature>
<evidence type="ECO:0000256" key="2">
    <source>
        <dbReference type="ARBA" id="ARBA00006434"/>
    </source>
</evidence>
<accession>A0ABD0Y262</accession>
<feature type="transmembrane region" description="Helical" evidence="12">
    <location>
        <begin position="320"/>
        <end position="345"/>
    </location>
</feature>